<accession>A0ABN8IUC8</accession>
<evidence type="ECO:0000313" key="2">
    <source>
        <dbReference type="EMBL" id="CAH2065793.1"/>
    </source>
</evidence>
<reference evidence="2" key="1">
    <citation type="submission" date="2022-03" db="EMBL/GenBank/DDBJ databases">
        <authorList>
            <person name="Martin H S."/>
        </authorList>
    </citation>
    <scope>NUCLEOTIDE SEQUENCE</scope>
</reference>
<name>A0ABN8IUC8_9NEOP</name>
<evidence type="ECO:0000313" key="3">
    <source>
        <dbReference type="Proteomes" id="UP000837857"/>
    </source>
</evidence>
<organism evidence="2 3">
    <name type="scientific">Iphiclides podalirius</name>
    <name type="common">scarce swallowtail</name>
    <dbReference type="NCBI Taxonomy" id="110791"/>
    <lineage>
        <taxon>Eukaryota</taxon>
        <taxon>Metazoa</taxon>
        <taxon>Ecdysozoa</taxon>
        <taxon>Arthropoda</taxon>
        <taxon>Hexapoda</taxon>
        <taxon>Insecta</taxon>
        <taxon>Pterygota</taxon>
        <taxon>Neoptera</taxon>
        <taxon>Endopterygota</taxon>
        <taxon>Lepidoptera</taxon>
        <taxon>Glossata</taxon>
        <taxon>Ditrysia</taxon>
        <taxon>Papilionoidea</taxon>
        <taxon>Papilionidae</taxon>
        <taxon>Papilioninae</taxon>
        <taxon>Iphiclides</taxon>
    </lineage>
</organism>
<evidence type="ECO:0000256" key="1">
    <source>
        <dbReference type="SAM" id="SignalP"/>
    </source>
</evidence>
<keyword evidence="1" id="KW-0732">Signal</keyword>
<dbReference type="EMBL" id="OW152816">
    <property type="protein sequence ID" value="CAH2065793.1"/>
    <property type="molecule type" value="Genomic_DNA"/>
</dbReference>
<feature type="signal peptide" evidence="1">
    <location>
        <begin position="1"/>
        <end position="18"/>
    </location>
</feature>
<proteinExistence type="predicted"/>
<sequence length="163" mass="18044">MNWLVLVTVAAVAAAVEAAGPRRCAGRLARERLKAAEKIRDKRFYLFCCTASCATQPLRRPRPPPTTRRYQPYHKTWFGLKYGYLEALGSTTSRVSRAAKSAIHDSDKPSLPSHSGYWSGFADKALTPVRLGAIAFLETMFRAAGYGRSVSFHIVPHADDVKC</sequence>
<protein>
    <submittedName>
        <fullName evidence="2">Uncharacterized protein</fullName>
    </submittedName>
</protein>
<feature type="chain" id="PRO_5046414818" evidence="1">
    <location>
        <begin position="19"/>
        <end position="163"/>
    </location>
</feature>
<keyword evidence="3" id="KW-1185">Reference proteome</keyword>
<dbReference type="Proteomes" id="UP000837857">
    <property type="component" value="Chromosome 4"/>
</dbReference>
<feature type="non-terminal residue" evidence="2">
    <location>
        <position position="163"/>
    </location>
</feature>
<gene>
    <name evidence="2" type="ORF">IPOD504_LOCUS13136</name>
</gene>